<dbReference type="Proteomes" id="UP000243502">
    <property type="component" value="Chromosome 2"/>
</dbReference>
<evidence type="ECO:0000313" key="1">
    <source>
        <dbReference type="EMBL" id="AUT62914.1"/>
    </source>
</evidence>
<dbReference type="EMBL" id="CP026112">
    <property type="protein sequence ID" value="AUT62914.1"/>
    <property type="molecule type" value="Genomic_DNA"/>
</dbReference>
<sequence length="78" mass="8692">MSIAGEIVSIIDYIRRSHRDPRHGSRADHLGPLGVTHLREVLKRLEALRVRVADDASAAALSHHNGEVHHDQQDSSRT</sequence>
<proteinExistence type="predicted"/>
<protein>
    <submittedName>
        <fullName evidence="1">Uncharacterized protein</fullName>
    </submittedName>
</protein>
<dbReference type="KEGG" id="pter:C2L65_25425"/>
<evidence type="ECO:0000313" key="2">
    <source>
        <dbReference type="Proteomes" id="UP000243502"/>
    </source>
</evidence>
<accession>A0A2I8EVV0</accession>
<name>A0A2I8EVV0_9BURK</name>
<reference evidence="1 2" key="1">
    <citation type="submission" date="2018-01" db="EMBL/GenBank/DDBJ databases">
        <title>Species boundaries and ecological features among Paraburkholderia terrae DSMZ17804T, P. hospita DSMZ17164T and P. caribensis DSMZ13236T.</title>
        <authorList>
            <person name="Pratama A.A."/>
        </authorList>
    </citation>
    <scope>NUCLEOTIDE SEQUENCE [LARGE SCALE GENOMIC DNA]</scope>
    <source>
        <strain evidence="1 2">DSM 17804</strain>
    </source>
</reference>
<gene>
    <name evidence="1" type="ORF">C2L65_25425</name>
</gene>
<dbReference type="AlphaFoldDB" id="A0A2I8EVV0"/>
<organism evidence="1 2">
    <name type="scientific">Paraburkholderia terrae</name>
    <dbReference type="NCBI Taxonomy" id="311230"/>
    <lineage>
        <taxon>Bacteria</taxon>
        <taxon>Pseudomonadati</taxon>
        <taxon>Pseudomonadota</taxon>
        <taxon>Betaproteobacteria</taxon>
        <taxon>Burkholderiales</taxon>
        <taxon>Burkholderiaceae</taxon>
        <taxon>Paraburkholderia</taxon>
    </lineage>
</organism>